<keyword evidence="2" id="KW-1185">Reference proteome</keyword>
<proteinExistence type="predicted"/>
<reference evidence="1 2" key="1">
    <citation type="submission" date="2019-01" db="EMBL/GenBank/DDBJ databases">
        <authorList>
            <person name="Ferrante I. M."/>
        </authorList>
    </citation>
    <scope>NUCLEOTIDE SEQUENCE [LARGE SCALE GENOMIC DNA]</scope>
    <source>
        <strain evidence="1 2">B856</strain>
    </source>
</reference>
<dbReference type="AlphaFoldDB" id="A0A448YUJ3"/>
<gene>
    <name evidence="1" type="ORF">PSNMU_V1.4_AUG-EV-PASAV3_0002440</name>
</gene>
<protein>
    <submittedName>
        <fullName evidence="1">Uncharacterized protein</fullName>
    </submittedName>
</protein>
<evidence type="ECO:0000313" key="2">
    <source>
        <dbReference type="Proteomes" id="UP000291116"/>
    </source>
</evidence>
<organism evidence="1 2">
    <name type="scientific">Pseudo-nitzschia multistriata</name>
    <dbReference type="NCBI Taxonomy" id="183589"/>
    <lineage>
        <taxon>Eukaryota</taxon>
        <taxon>Sar</taxon>
        <taxon>Stramenopiles</taxon>
        <taxon>Ochrophyta</taxon>
        <taxon>Bacillariophyta</taxon>
        <taxon>Bacillariophyceae</taxon>
        <taxon>Bacillariophycidae</taxon>
        <taxon>Bacillariales</taxon>
        <taxon>Bacillariaceae</taxon>
        <taxon>Pseudo-nitzschia</taxon>
    </lineage>
</organism>
<sequence>MRFRGLSFSSLFSCPSTRFPHAKTPVGGTTRRGVRLPPTLSRRLFLTLSSDISDIFPHTPPSTAKLNKPCGSNERKEPPIIFMLATRLPTARGLKACAFNP</sequence>
<evidence type="ECO:0000313" key="1">
    <source>
        <dbReference type="EMBL" id="VEU33440.1"/>
    </source>
</evidence>
<accession>A0A448YUJ3</accession>
<dbReference type="EMBL" id="CAACVS010000001">
    <property type="protein sequence ID" value="VEU33440.1"/>
    <property type="molecule type" value="Genomic_DNA"/>
</dbReference>
<name>A0A448YUJ3_9STRA</name>
<dbReference type="Proteomes" id="UP000291116">
    <property type="component" value="Unassembled WGS sequence"/>
</dbReference>